<organism evidence="2 3">
    <name type="scientific">Gracilimonas sediminicola</name>
    <dbReference type="NCBI Taxonomy" id="2952158"/>
    <lineage>
        <taxon>Bacteria</taxon>
        <taxon>Pseudomonadati</taxon>
        <taxon>Balneolota</taxon>
        <taxon>Balneolia</taxon>
        <taxon>Balneolales</taxon>
        <taxon>Balneolaceae</taxon>
        <taxon>Gracilimonas</taxon>
    </lineage>
</organism>
<evidence type="ECO:0000313" key="2">
    <source>
        <dbReference type="EMBL" id="MCP9290803.1"/>
    </source>
</evidence>
<comment type="caution">
    <text evidence="2">The sequence shown here is derived from an EMBL/GenBank/DDBJ whole genome shotgun (WGS) entry which is preliminary data.</text>
</comment>
<protein>
    <submittedName>
        <fullName evidence="2">Uncharacterized protein</fullName>
    </submittedName>
</protein>
<feature type="transmembrane region" description="Helical" evidence="1">
    <location>
        <begin position="155"/>
        <end position="172"/>
    </location>
</feature>
<gene>
    <name evidence="2" type="ORF">NM125_04285</name>
</gene>
<dbReference type="AlphaFoldDB" id="A0A9X2RFD5"/>
<dbReference type="EMBL" id="JANDBC010000001">
    <property type="protein sequence ID" value="MCP9290803.1"/>
    <property type="molecule type" value="Genomic_DNA"/>
</dbReference>
<keyword evidence="1" id="KW-0472">Membrane</keyword>
<reference evidence="2" key="1">
    <citation type="submission" date="2022-06" db="EMBL/GenBank/DDBJ databases">
        <title>Gracilimonas sp. CAU 1638 isolated from sea sediment.</title>
        <authorList>
            <person name="Kim W."/>
        </authorList>
    </citation>
    <scope>NUCLEOTIDE SEQUENCE</scope>
    <source>
        <strain evidence="2">CAU 1638</strain>
    </source>
</reference>
<dbReference type="Proteomes" id="UP001139125">
    <property type="component" value="Unassembled WGS sequence"/>
</dbReference>
<dbReference type="RefSeq" id="WP_255133207.1">
    <property type="nucleotide sequence ID" value="NZ_JANDBC010000001.1"/>
</dbReference>
<evidence type="ECO:0000256" key="1">
    <source>
        <dbReference type="SAM" id="Phobius"/>
    </source>
</evidence>
<sequence>MKEEQDYIKDIAEIRSMMERSSKFLSLSGWAGIMAGLYALAGAYIAHNLLEFNPDELFYASPNLANVVWLAIGILVLALVTAIYFSKRKADGNGENIWNATSRRLLSSMAIPLAAGGVLILVLLAKGLIGLLASLMLLFYGLALVNAGRYTIPEVRIMGFVQIALGLVSAWFVEYGLLLWAVGFGAVHMMYGIYMYFSYER</sequence>
<proteinExistence type="predicted"/>
<feature type="transmembrane region" description="Helical" evidence="1">
    <location>
        <begin position="105"/>
        <end position="125"/>
    </location>
</feature>
<keyword evidence="3" id="KW-1185">Reference proteome</keyword>
<feature type="transmembrane region" description="Helical" evidence="1">
    <location>
        <begin position="178"/>
        <end position="197"/>
    </location>
</feature>
<evidence type="ECO:0000313" key="3">
    <source>
        <dbReference type="Proteomes" id="UP001139125"/>
    </source>
</evidence>
<accession>A0A9X2RFD5</accession>
<keyword evidence="1" id="KW-0812">Transmembrane</keyword>
<feature type="transmembrane region" description="Helical" evidence="1">
    <location>
        <begin position="67"/>
        <end position="85"/>
    </location>
</feature>
<feature type="transmembrane region" description="Helical" evidence="1">
    <location>
        <begin position="131"/>
        <end position="148"/>
    </location>
</feature>
<keyword evidence="1" id="KW-1133">Transmembrane helix</keyword>
<name>A0A9X2RFD5_9BACT</name>
<feature type="transmembrane region" description="Helical" evidence="1">
    <location>
        <begin position="24"/>
        <end position="47"/>
    </location>
</feature>